<dbReference type="EMBL" id="LAVV01008030">
    <property type="protein sequence ID" value="KNZ54014.1"/>
    <property type="molecule type" value="Genomic_DNA"/>
</dbReference>
<evidence type="ECO:0000256" key="15">
    <source>
        <dbReference type="ARBA" id="ARBA00022918"/>
    </source>
</evidence>
<protein>
    <recommendedName>
        <fullName evidence="22">Integrase catalytic domain-containing protein</fullName>
    </recommendedName>
</protein>
<comment type="catalytic activity">
    <reaction evidence="19">
        <text>DNA(n) + a 2'-deoxyribonucleoside 5'-triphosphate = DNA(n+1) + diphosphate</text>
        <dbReference type="Rhea" id="RHEA:22508"/>
        <dbReference type="Rhea" id="RHEA-COMP:17339"/>
        <dbReference type="Rhea" id="RHEA-COMP:17340"/>
        <dbReference type="ChEBI" id="CHEBI:33019"/>
        <dbReference type="ChEBI" id="CHEBI:61560"/>
        <dbReference type="ChEBI" id="CHEBI:173112"/>
        <dbReference type="EC" id="2.7.7.49"/>
    </reaction>
</comment>
<keyword evidence="5" id="KW-0548">Nucleotidyltransferase</keyword>
<feature type="domain" description="Integrase catalytic" evidence="22">
    <location>
        <begin position="500"/>
        <end position="605"/>
    </location>
</feature>
<evidence type="ECO:0000256" key="9">
    <source>
        <dbReference type="ARBA" id="ARBA00022759"/>
    </source>
</evidence>
<evidence type="ECO:0000256" key="17">
    <source>
        <dbReference type="ARBA" id="ARBA00023113"/>
    </source>
</evidence>
<dbReference type="InterPro" id="IPR054722">
    <property type="entry name" value="PolX-like_BBD"/>
</dbReference>
<keyword evidence="15" id="KW-0695">RNA-directed DNA polymerase</keyword>
<evidence type="ECO:0000256" key="11">
    <source>
        <dbReference type="ARBA" id="ARBA00022840"/>
    </source>
</evidence>
<dbReference type="PROSITE" id="PS50994">
    <property type="entry name" value="INTEGRASE"/>
    <property type="match status" value="1"/>
</dbReference>
<organism evidence="23 24">
    <name type="scientific">Puccinia sorghi</name>
    <dbReference type="NCBI Taxonomy" id="27349"/>
    <lineage>
        <taxon>Eukaryota</taxon>
        <taxon>Fungi</taxon>
        <taxon>Dikarya</taxon>
        <taxon>Basidiomycota</taxon>
        <taxon>Pucciniomycotina</taxon>
        <taxon>Pucciniomycetes</taxon>
        <taxon>Pucciniales</taxon>
        <taxon>Pucciniaceae</taxon>
        <taxon>Puccinia</taxon>
    </lineage>
</organism>
<dbReference type="GO" id="GO:0015074">
    <property type="term" value="P:DNA integration"/>
    <property type="evidence" value="ECO:0007669"/>
    <property type="project" value="UniProtKB-KW"/>
</dbReference>
<dbReference type="GO" id="GO:0005634">
    <property type="term" value="C:nucleus"/>
    <property type="evidence" value="ECO:0007669"/>
    <property type="project" value="UniProtKB-ARBA"/>
</dbReference>
<dbReference type="OrthoDB" id="7691805at2759"/>
<feature type="compositionally biased region" description="Basic and acidic residues" evidence="21">
    <location>
        <begin position="256"/>
        <end position="267"/>
    </location>
</feature>
<evidence type="ECO:0000256" key="16">
    <source>
        <dbReference type="ARBA" id="ARBA00022932"/>
    </source>
</evidence>
<keyword evidence="4" id="KW-0645">Protease</keyword>
<evidence type="ECO:0000256" key="21">
    <source>
        <dbReference type="SAM" id="MobiDB-lite"/>
    </source>
</evidence>
<dbReference type="GO" id="GO:0008233">
    <property type="term" value="F:peptidase activity"/>
    <property type="evidence" value="ECO:0007669"/>
    <property type="project" value="UniProtKB-KW"/>
</dbReference>
<evidence type="ECO:0000256" key="14">
    <source>
        <dbReference type="ARBA" id="ARBA00022908"/>
    </source>
</evidence>
<evidence type="ECO:0000256" key="10">
    <source>
        <dbReference type="ARBA" id="ARBA00022801"/>
    </source>
</evidence>
<evidence type="ECO:0000256" key="7">
    <source>
        <dbReference type="ARBA" id="ARBA00022723"/>
    </source>
</evidence>
<dbReference type="Pfam" id="PF25597">
    <property type="entry name" value="SH3_retrovirus"/>
    <property type="match status" value="1"/>
</dbReference>
<dbReference type="AlphaFoldDB" id="A0A0L6UZT9"/>
<evidence type="ECO:0000256" key="4">
    <source>
        <dbReference type="ARBA" id="ARBA00022670"/>
    </source>
</evidence>
<keyword evidence="6" id="KW-0540">Nuclease</keyword>
<name>A0A0L6UZT9_9BASI</name>
<gene>
    <name evidence="23" type="ORF">VP01_3075g2</name>
</gene>
<keyword evidence="18" id="KW-0233">DNA recombination</keyword>
<keyword evidence="13" id="KW-0694">RNA-binding</keyword>
<evidence type="ECO:0000256" key="13">
    <source>
        <dbReference type="ARBA" id="ARBA00022884"/>
    </source>
</evidence>
<dbReference type="SUPFAM" id="SSF53098">
    <property type="entry name" value="Ribonuclease H-like"/>
    <property type="match status" value="1"/>
</dbReference>
<evidence type="ECO:0000256" key="8">
    <source>
        <dbReference type="ARBA" id="ARBA00022741"/>
    </source>
</evidence>
<proteinExistence type="predicted"/>
<comment type="caution">
    <text evidence="23">The sequence shown here is derived from an EMBL/GenBank/DDBJ whole genome shotgun (WGS) entry which is preliminary data.</text>
</comment>
<reference evidence="23 24" key="1">
    <citation type="submission" date="2015-08" db="EMBL/GenBank/DDBJ databases">
        <title>Next Generation Sequencing and Analysis of the Genome of Puccinia sorghi L Schw, the Causal Agent of Maize Common Rust.</title>
        <authorList>
            <person name="Rochi L."/>
            <person name="Burguener G."/>
            <person name="Darino M."/>
            <person name="Turjanski A."/>
            <person name="Kreff E."/>
            <person name="Dieguez M.J."/>
            <person name="Sacco F."/>
        </authorList>
    </citation>
    <scope>NUCLEOTIDE SEQUENCE [LARGE SCALE GENOMIC DNA]</scope>
    <source>
        <strain evidence="23 24">RO10H11247</strain>
    </source>
</reference>
<evidence type="ECO:0000313" key="24">
    <source>
        <dbReference type="Proteomes" id="UP000037035"/>
    </source>
</evidence>
<evidence type="ECO:0000256" key="19">
    <source>
        <dbReference type="ARBA" id="ARBA00048173"/>
    </source>
</evidence>
<comment type="function">
    <text evidence="1">The aspartyl protease (PR) mediates the proteolytic cleavages of the Gag and Gag-Pol polyproteins after assembly of the VLP.</text>
</comment>
<keyword evidence="2" id="KW-0815">Transposition</keyword>
<dbReference type="GO" id="GO:0003964">
    <property type="term" value="F:RNA-directed DNA polymerase activity"/>
    <property type="evidence" value="ECO:0007669"/>
    <property type="project" value="UniProtKB-KW"/>
</dbReference>
<keyword evidence="12" id="KW-0460">Magnesium</keyword>
<keyword evidence="3" id="KW-1188">Viral release from host cell</keyword>
<evidence type="ECO:0000313" key="23">
    <source>
        <dbReference type="EMBL" id="KNZ54014.1"/>
    </source>
</evidence>
<evidence type="ECO:0000256" key="18">
    <source>
        <dbReference type="ARBA" id="ARBA00023172"/>
    </source>
</evidence>
<evidence type="ECO:0000256" key="12">
    <source>
        <dbReference type="ARBA" id="ARBA00022842"/>
    </source>
</evidence>
<comment type="catalytic activity">
    <reaction evidence="20">
        <text>DNA(n) + a 2'-deoxyribonucleoside 5'-triphosphate = DNA(n+1) + diphosphate</text>
        <dbReference type="Rhea" id="RHEA:22508"/>
        <dbReference type="Rhea" id="RHEA-COMP:17339"/>
        <dbReference type="Rhea" id="RHEA-COMP:17340"/>
        <dbReference type="ChEBI" id="CHEBI:33019"/>
        <dbReference type="ChEBI" id="CHEBI:61560"/>
        <dbReference type="ChEBI" id="CHEBI:173112"/>
        <dbReference type="EC" id="2.7.7.7"/>
    </reaction>
</comment>
<dbReference type="GO" id="GO:0006508">
    <property type="term" value="P:proteolysis"/>
    <property type="evidence" value="ECO:0007669"/>
    <property type="project" value="UniProtKB-KW"/>
</dbReference>
<dbReference type="Pfam" id="PF22936">
    <property type="entry name" value="Pol_BBD"/>
    <property type="match status" value="1"/>
</dbReference>
<dbReference type="InterPro" id="IPR057670">
    <property type="entry name" value="SH3_retrovirus"/>
</dbReference>
<dbReference type="GO" id="GO:0005524">
    <property type="term" value="F:ATP binding"/>
    <property type="evidence" value="ECO:0007669"/>
    <property type="project" value="UniProtKB-KW"/>
</dbReference>
<sequence length="803" mass="89905">MAENAPNVLRPAAKALTIVGSNDGFRQAMLKKALDKIPQLTEENYSIWKDKMTALLKLQGVLKSINDQSIPLGESDNAELTMLLLAKMDSVTHNNVVTPDNAESAQKFWSSIKDRFASSQSSNQARMFNDFLYVKFQEDSVESFVTNIKVSIKKMVDVGIELPTNILAYLVLFKFPNSLQNLKRQIMHSDKELTVEFVCNHLVQFNNESRAELAESTKTTTEAALFTNKGKSTKSNPSGSSQSNTSKRCRSGYHNPKQDDNHKSDNCWHLHPEKAPDWWRESQAQWKASKEKEKENYFISLLTLWIESGDPKTRIILDSGASAHIFNDTRFFEKIELGNFDVIKTGKQGATMPIEGKGTVRLTWGKCSITLENCLYVPTIVINLISAGELDSKGCSLVAKNSKFKVSKNGELAFEGKINNGLYSVKNPDAVGPKSTPAAHTTSTQESLREIHEKLGHASIQRIEPLLDNSISRAEKDAFECKSCVVSKISKQPFNMTSELATKPFDRIHLDLMGPIKPMSSLKHQFILTIVDNYSGYLAGFPLVNKDDTTDVLISVLESENNRRGYYPSLICSDGGGEFVGHRAERANQTIVESMRATINSSGIQKRFWHEILKSCCLGLNQIPRKNQTQSPWELIHGKSFPLNFLRPVGTPAVVLILNKTKGRKLDPKGEEGHLAGFNVALRSYRIITPYGKVIESKHVRFLKKPDITEPVDLDDTVEAPTELDRDVPETQKKIMKFKITYLEENLLRLQLHFQLEYFEIALKSNPLLGTASTITTSLTPLSRLSGAMMRSIGGKLLKRKST</sequence>
<dbReference type="GO" id="GO:0003887">
    <property type="term" value="F:DNA-directed DNA polymerase activity"/>
    <property type="evidence" value="ECO:0007669"/>
    <property type="project" value="UniProtKB-KW"/>
</dbReference>
<keyword evidence="7" id="KW-0479">Metal-binding</keyword>
<keyword evidence="11" id="KW-0067">ATP-binding</keyword>
<dbReference type="VEuPathDB" id="FungiDB:VP01_3075g2"/>
<keyword evidence="16" id="KW-0239">DNA-directed DNA polymerase</keyword>
<keyword evidence="9" id="KW-0255">Endonuclease</keyword>
<keyword evidence="14" id="KW-0229">DNA integration</keyword>
<keyword evidence="17" id="KW-0917">Virion maturation</keyword>
<feature type="compositionally biased region" description="Low complexity" evidence="21">
    <location>
        <begin position="227"/>
        <end position="246"/>
    </location>
</feature>
<evidence type="ECO:0000256" key="6">
    <source>
        <dbReference type="ARBA" id="ARBA00022722"/>
    </source>
</evidence>
<evidence type="ECO:0000256" key="1">
    <source>
        <dbReference type="ARBA" id="ARBA00002180"/>
    </source>
</evidence>
<keyword evidence="16" id="KW-0808">Transferase</keyword>
<dbReference type="Proteomes" id="UP000037035">
    <property type="component" value="Unassembled WGS sequence"/>
</dbReference>
<dbReference type="Gene3D" id="3.30.420.10">
    <property type="entry name" value="Ribonuclease H-like superfamily/Ribonuclease H"/>
    <property type="match status" value="2"/>
</dbReference>
<dbReference type="InterPro" id="IPR012337">
    <property type="entry name" value="RNaseH-like_sf"/>
</dbReference>
<evidence type="ECO:0000256" key="2">
    <source>
        <dbReference type="ARBA" id="ARBA00022578"/>
    </source>
</evidence>
<dbReference type="GO" id="GO:0032196">
    <property type="term" value="P:transposition"/>
    <property type="evidence" value="ECO:0007669"/>
    <property type="project" value="UniProtKB-KW"/>
</dbReference>
<dbReference type="InterPro" id="IPR039537">
    <property type="entry name" value="Retrotran_Ty1/copia-like"/>
</dbReference>
<dbReference type="PANTHER" id="PTHR42648">
    <property type="entry name" value="TRANSPOSASE, PUTATIVE-RELATED"/>
    <property type="match status" value="1"/>
</dbReference>
<dbReference type="GO" id="GO:0003723">
    <property type="term" value="F:RNA binding"/>
    <property type="evidence" value="ECO:0007669"/>
    <property type="project" value="UniProtKB-KW"/>
</dbReference>
<evidence type="ECO:0000259" key="22">
    <source>
        <dbReference type="PROSITE" id="PS50994"/>
    </source>
</evidence>
<dbReference type="InterPro" id="IPR036397">
    <property type="entry name" value="RNaseH_sf"/>
</dbReference>
<accession>A0A0L6UZT9</accession>
<keyword evidence="8" id="KW-0547">Nucleotide-binding</keyword>
<evidence type="ECO:0000256" key="3">
    <source>
        <dbReference type="ARBA" id="ARBA00022612"/>
    </source>
</evidence>
<dbReference type="GO" id="GO:0004519">
    <property type="term" value="F:endonuclease activity"/>
    <property type="evidence" value="ECO:0007669"/>
    <property type="project" value="UniProtKB-KW"/>
</dbReference>
<keyword evidence="10" id="KW-0378">Hydrolase</keyword>
<dbReference type="GO" id="GO:0006310">
    <property type="term" value="P:DNA recombination"/>
    <property type="evidence" value="ECO:0007669"/>
    <property type="project" value="UniProtKB-KW"/>
</dbReference>
<dbReference type="PANTHER" id="PTHR42648:SF11">
    <property type="entry name" value="TRANSPOSON TY4-P GAG-POL POLYPROTEIN"/>
    <property type="match status" value="1"/>
</dbReference>
<feature type="region of interest" description="Disordered" evidence="21">
    <location>
        <begin position="225"/>
        <end position="267"/>
    </location>
</feature>
<dbReference type="Pfam" id="PF14223">
    <property type="entry name" value="Retrotran_gag_2"/>
    <property type="match status" value="1"/>
</dbReference>
<evidence type="ECO:0000256" key="20">
    <source>
        <dbReference type="ARBA" id="ARBA00049244"/>
    </source>
</evidence>
<dbReference type="GO" id="GO:0046872">
    <property type="term" value="F:metal ion binding"/>
    <property type="evidence" value="ECO:0007669"/>
    <property type="project" value="UniProtKB-KW"/>
</dbReference>
<dbReference type="InterPro" id="IPR001584">
    <property type="entry name" value="Integrase_cat-core"/>
</dbReference>
<keyword evidence="24" id="KW-1185">Reference proteome</keyword>
<evidence type="ECO:0000256" key="5">
    <source>
        <dbReference type="ARBA" id="ARBA00022695"/>
    </source>
</evidence>